<dbReference type="GO" id="GO:0004867">
    <property type="term" value="F:serine-type endopeptidase inhibitor activity"/>
    <property type="evidence" value="ECO:0007669"/>
    <property type="project" value="InterPro"/>
</dbReference>
<dbReference type="CDD" id="cd00109">
    <property type="entry name" value="Kunitz-type"/>
    <property type="match status" value="1"/>
</dbReference>
<dbReference type="PANTHER" id="PTHR47248:SF4">
    <property type="entry name" value="BPTI_KUNITZ INHIBITOR DOMAIN-CONTAINING PROTEIN"/>
    <property type="match status" value="1"/>
</dbReference>
<dbReference type="HOGENOM" id="CLU_2173254_0_0_1"/>
<keyword evidence="3" id="KW-1185">Reference proteome</keyword>
<dbReference type="eggNOG" id="KOG4295">
    <property type="taxonomic scope" value="Eukaryota"/>
</dbReference>
<dbReference type="InterPro" id="IPR020901">
    <property type="entry name" value="Prtase_inh_Kunz-CS"/>
</dbReference>
<dbReference type="KEGG" id="cbr:CBG_06774"/>
<dbReference type="GeneID" id="8589661"/>
<sequence>MGKSPCKTGKPEIRYYFDIKAFIPLAFEYTGCGGNKNNFKSEGECRNFRVGYDYVVCAAGSKELNTVKGFIGPCSTDVKSKIISLIFFIFSERLCTKCNMYQRGSDQPLL</sequence>
<dbReference type="SMART" id="SM00131">
    <property type="entry name" value="KU"/>
    <property type="match status" value="1"/>
</dbReference>
<accession>A8X317</accession>
<dbReference type="PROSITE" id="PS50279">
    <property type="entry name" value="BPTI_KUNITZ_2"/>
    <property type="match status" value="1"/>
</dbReference>
<dbReference type="AlphaFoldDB" id="A8X317"/>
<dbReference type="InParanoid" id="A8X317"/>
<dbReference type="SUPFAM" id="SSF57362">
    <property type="entry name" value="BPTI-like"/>
    <property type="match status" value="1"/>
</dbReference>
<dbReference type="EMBL" id="HE601320">
    <property type="protein sequence ID" value="CAP27027.2"/>
    <property type="molecule type" value="Genomic_DNA"/>
</dbReference>
<evidence type="ECO:0000313" key="3">
    <source>
        <dbReference type="Proteomes" id="UP000008549"/>
    </source>
</evidence>
<dbReference type="RefSeq" id="XP_045093307.1">
    <property type="nucleotide sequence ID" value="XM_045237295.1"/>
</dbReference>
<reference evidence="2 3" key="1">
    <citation type="journal article" date="2003" name="PLoS Biol.">
        <title>The genome sequence of Caenorhabditis briggsae: a platform for comparative genomics.</title>
        <authorList>
            <person name="Stein L.D."/>
            <person name="Bao Z."/>
            <person name="Blasiar D."/>
            <person name="Blumenthal T."/>
            <person name="Brent M.R."/>
            <person name="Chen N."/>
            <person name="Chinwalla A."/>
            <person name="Clarke L."/>
            <person name="Clee C."/>
            <person name="Coghlan A."/>
            <person name="Coulson A."/>
            <person name="D'Eustachio P."/>
            <person name="Fitch D.H."/>
            <person name="Fulton L.A."/>
            <person name="Fulton R.E."/>
            <person name="Griffiths-Jones S."/>
            <person name="Harris T.W."/>
            <person name="Hillier L.W."/>
            <person name="Kamath R."/>
            <person name="Kuwabara P.E."/>
            <person name="Mardis E.R."/>
            <person name="Marra M.A."/>
            <person name="Miner T.L."/>
            <person name="Minx P."/>
            <person name="Mullikin J.C."/>
            <person name="Plumb R.W."/>
            <person name="Rogers J."/>
            <person name="Schein J.E."/>
            <person name="Sohrmann M."/>
            <person name="Spieth J."/>
            <person name="Stajich J.E."/>
            <person name="Wei C."/>
            <person name="Willey D."/>
            <person name="Wilson R.K."/>
            <person name="Durbin R."/>
            <person name="Waterston R.H."/>
        </authorList>
    </citation>
    <scope>NUCLEOTIDE SEQUENCE [LARGE SCALE GENOMIC DNA]</scope>
    <source>
        <strain evidence="2 3">AF16</strain>
    </source>
</reference>
<protein>
    <submittedName>
        <fullName evidence="2">Protein CBG06774</fullName>
    </submittedName>
</protein>
<dbReference type="InterPro" id="IPR036880">
    <property type="entry name" value="Kunitz_BPTI_sf"/>
</dbReference>
<gene>
    <name evidence="2 4" type="ORF">CBG06774</name>
    <name evidence="2" type="ORF">CBG_06774</name>
</gene>
<name>A8X317_CAEBR</name>
<evidence type="ECO:0000259" key="1">
    <source>
        <dbReference type="PROSITE" id="PS50279"/>
    </source>
</evidence>
<reference evidence="2 3" key="2">
    <citation type="journal article" date="2011" name="PLoS Genet.">
        <title>Caenorhabditis briggsae recombinant inbred line genotypes reveal inter-strain incompatibility and the evolution of recombination.</title>
        <authorList>
            <person name="Ross J.A."/>
            <person name="Koboldt D.C."/>
            <person name="Staisch J.E."/>
            <person name="Chamberlin H.M."/>
            <person name="Gupta B.P."/>
            <person name="Miller R.D."/>
            <person name="Baird S.E."/>
            <person name="Haag E.S."/>
        </authorList>
    </citation>
    <scope>NUCLEOTIDE SEQUENCE [LARGE SCALE GENOMIC DNA]</scope>
    <source>
        <strain evidence="2 3">AF16</strain>
    </source>
</reference>
<evidence type="ECO:0000313" key="4">
    <source>
        <dbReference type="WormBase" id="CBG06774"/>
    </source>
</evidence>
<dbReference type="Pfam" id="PF00014">
    <property type="entry name" value="Kunitz_BPTI"/>
    <property type="match status" value="1"/>
</dbReference>
<dbReference type="PROSITE" id="PS00280">
    <property type="entry name" value="BPTI_KUNITZ_1"/>
    <property type="match status" value="1"/>
</dbReference>
<dbReference type="InterPro" id="IPR002223">
    <property type="entry name" value="Kunitz_BPTI"/>
</dbReference>
<dbReference type="Gene3D" id="4.10.410.10">
    <property type="entry name" value="Pancreatic trypsin inhibitor Kunitz domain"/>
    <property type="match status" value="1"/>
</dbReference>
<dbReference type="Proteomes" id="UP000008549">
    <property type="component" value="Unassembled WGS sequence"/>
</dbReference>
<proteinExistence type="predicted"/>
<dbReference type="PANTHER" id="PTHR47248">
    <property type="entry name" value="PROTEIN CBG06772"/>
    <property type="match status" value="1"/>
</dbReference>
<evidence type="ECO:0000313" key="2">
    <source>
        <dbReference type="EMBL" id="CAP27027.2"/>
    </source>
</evidence>
<feature type="domain" description="BPTI/Kunitz inhibitor" evidence="1">
    <location>
        <begin position="1"/>
        <end position="49"/>
    </location>
</feature>
<dbReference type="CTD" id="8589661"/>
<dbReference type="InterPro" id="IPR052861">
    <property type="entry name" value="BPTI/Kunitz_domain"/>
</dbReference>
<organism evidence="2 3">
    <name type="scientific">Caenorhabditis briggsae</name>
    <dbReference type="NCBI Taxonomy" id="6238"/>
    <lineage>
        <taxon>Eukaryota</taxon>
        <taxon>Metazoa</taxon>
        <taxon>Ecdysozoa</taxon>
        <taxon>Nematoda</taxon>
        <taxon>Chromadorea</taxon>
        <taxon>Rhabditida</taxon>
        <taxon>Rhabditina</taxon>
        <taxon>Rhabditomorpha</taxon>
        <taxon>Rhabditoidea</taxon>
        <taxon>Rhabditidae</taxon>
        <taxon>Peloderinae</taxon>
        <taxon>Caenorhabditis</taxon>
    </lineage>
</organism>
<dbReference type="WormBase" id="CBG06774">
    <property type="protein sequence ID" value="CBP45148"/>
    <property type="gene ID" value="WBGene00028994"/>
</dbReference>